<evidence type="ECO:0000313" key="2">
    <source>
        <dbReference type="Proteomes" id="UP001523528"/>
    </source>
</evidence>
<sequence>MPKPADPAQTPCVSYDDNERIRRICIRVAEHSRGGQDRAVRKRIFDVTGTLLRECHLHTRPLDLATMECASIEQVLSDLSLLRKNLNVGTGYFPPTIRLRFQQNNQEAA</sequence>
<reference evidence="1 2" key="1">
    <citation type="submission" date="2022-06" db="EMBL/GenBank/DDBJ databases">
        <title>Acetobacer genomes from food samples.</title>
        <authorList>
            <person name="Sombolestani A."/>
        </authorList>
    </citation>
    <scope>NUCLEOTIDE SEQUENCE [LARGE SCALE GENOMIC DNA]</scope>
    <source>
        <strain evidence="1 2">R-83285</strain>
    </source>
</reference>
<dbReference type="Proteomes" id="UP001523528">
    <property type="component" value="Unassembled WGS sequence"/>
</dbReference>
<dbReference type="EMBL" id="JAMYZZ010000020">
    <property type="protein sequence ID" value="MCP1259047.1"/>
    <property type="molecule type" value="Genomic_DNA"/>
</dbReference>
<gene>
    <name evidence="1" type="ORF">NKW50_10640</name>
</gene>
<dbReference type="RefSeq" id="WP_165992058.1">
    <property type="nucleotide sequence ID" value="NZ_JAMYZY010000020.1"/>
</dbReference>
<accession>A0ABT1F1F6</accession>
<comment type="caution">
    <text evidence="1">The sequence shown here is derived from an EMBL/GenBank/DDBJ whole genome shotgun (WGS) entry which is preliminary data.</text>
</comment>
<organism evidence="1 2">
    <name type="scientific">Acetobacter lambici</name>
    <dbReference type="NCBI Taxonomy" id="1332824"/>
    <lineage>
        <taxon>Bacteria</taxon>
        <taxon>Pseudomonadati</taxon>
        <taxon>Pseudomonadota</taxon>
        <taxon>Alphaproteobacteria</taxon>
        <taxon>Acetobacterales</taxon>
        <taxon>Acetobacteraceae</taxon>
        <taxon>Acetobacter</taxon>
    </lineage>
</organism>
<protein>
    <submittedName>
        <fullName evidence="1">Uncharacterized protein</fullName>
    </submittedName>
</protein>
<keyword evidence="2" id="KW-1185">Reference proteome</keyword>
<proteinExistence type="predicted"/>
<evidence type="ECO:0000313" key="1">
    <source>
        <dbReference type="EMBL" id="MCP1259047.1"/>
    </source>
</evidence>
<name>A0ABT1F1F6_9PROT</name>